<dbReference type="AlphaFoldDB" id="A0AAN7WP75"/>
<evidence type="ECO:0000256" key="2">
    <source>
        <dbReference type="SAM" id="SignalP"/>
    </source>
</evidence>
<keyword evidence="4" id="KW-1185">Reference proteome</keyword>
<dbReference type="SUPFAM" id="SSF48726">
    <property type="entry name" value="Immunoglobulin"/>
    <property type="match status" value="1"/>
</dbReference>
<evidence type="ECO:0000313" key="4">
    <source>
        <dbReference type="Proteomes" id="UP001346869"/>
    </source>
</evidence>
<proteinExistence type="predicted"/>
<keyword evidence="1" id="KW-1133">Transmembrane helix</keyword>
<keyword evidence="2" id="KW-0732">Signal</keyword>
<organism evidence="3 4">
    <name type="scientific">Eleginops maclovinus</name>
    <name type="common">Patagonian blennie</name>
    <name type="synonym">Eleginus maclovinus</name>
    <dbReference type="NCBI Taxonomy" id="56733"/>
    <lineage>
        <taxon>Eukaryota</taxon>
        <taxon>Metazoa</taxon>
        <taxon>Chordata</taxon>
        <taxon>Craniata</taxon>
        <taxon>Vertebrata</taxon>
        <taxon>Euteleostomi</taxon>
        <taxon>Actinopterygii</taxon>
        <taxon>Neopterygii</taxon>
        <taxon>Teleostei</taxon>
        <taxon>Neoteleostei</taxon>
        <taxon>Acanthomorphata</taxon>
        <taxon>Eupercaria</taxon>
        <taxon>Perciformes</taxon>
        <taxon>Notothenioidei</taxon>
        <taxon>Eleginopidae</taxon>
        <taxon>Eleginops</taxon>
    </lineage>
</organism>
<evidence type="ECO:0000313" key="3">
    <source>
        <dbReference type="EMBL" id="KAK5850428.1"/>
    </source>
</evidence>
<feature type="transmembrane region" description="Helical" evidence="1">
    <location>
        <begin position="161"/>
        <end position="184"/>
    </location>
</feature>
<dbReference type="InterPro" id="IPR039090">
    <property type="entry name" value="CD7"/>
</dbReference>
<dbReference type="InterPro" id="IPR036179">
    <property type="entry name" value="Ig-like_dom_sf"/>
</dbReference>
<sequence length="231" mass="26355">METRGWSCVLGFLCLPAEVLLHTWTVSQEPSSISIKKVNSSAEITCSSSLSDPVNLILERRFHSGEEVMFLYLKNGKIAKKTPNAEFKPRVHVSERKQLDGGLGITFKISLLQLHDTNLYYCIWTYMYEDVSPMKLQTNGTIIIVRERELQENCGSHTMNLVLIGFSVTAFIIILFLCTGAMILRRKRFKKRFIPGRPVEAPRPPRPQHLCPQHQPYLMTSVSTLDFRGIL</sequence>
<dbReference type="EMBL" id="JAUZQC010000022">
    <property type="protein sequence ID" value="KAK5850428.1"/>
    <property type="molecule type" value="Genomic_DNA"/>
</dbReference>
<dbReference type="GO" id="GO:0016020">
    <property type="term" value="C:membrane"/>
    <property type="evidence" value="ECO:0007669"/>
    <property type="project" value="InterPro"/>
</dbReference>
<dbReference type="PANTHER" id="PTHR15343">
    <property type="entry name" value="CD7"/>
    <property type="match status" value="1"/>
</dbReference>
<evidence type="ECO:0008006" key="5">
    <source>
        <dbReference type="Google" id="ProtNLM"/>
    </source>
</evidence>
<dbReference type="GO" id="GO:0038023">
    <property type="term" value="F:signaling receptor activity"/>
    <property type="evidence" value="ECO:0007669"/>
    <property type="project" value="InterPro"/>
</dbReference>
<protein>
    <recommendedName>
        <fullName evidence="5">Immunoglobulin V-set domain-containing protein</fullName>
    </recommendedName>
</protein>
<dbReference type="Gene3D" id="2.60.40.10">
    <property type="entry name" value="Immunoglobulins"/>
    <property type="match status" value="1"/>
</dbReference>
<keyword evidence="1" id="KW-0812">Transmembrane</keyword>
<name>A0AAN7WP75_ELEMC</name>
<feature type="chain" id="PRO_5042818190" description="Immunoglobulin V-set domain-containing protein" evidence="2">
    <location>
        <begin position="22"/>
        <end position="231"/>
    </location>
</feature>
<comment type="caution">
    <text evidence="3">The sequence shown here is derived from an EMBL/GenBank/DDBJ whole genome shotgun (WGS) entry which is preliminary data.</text>
</comment>
<dbReference type="InterPro" id="IPR013783">
    <property type="entry name" value="Ig-like_fold"/>
</dbReference>
<keyword evidence="1" id="KW-0472">Membrane</keyword>
<dbReference type="GO" id="GO:0002250">
    <property type="term" value="P:adaptive immune response"/>
    <property type="evidence" value="ECO:0007669"/>
    <property type="project" value="InterPro"/>
</dbReference>
<dbReference type="PANTHER" id="PTHR15343:SF0">
    <property type="entry name" value="T-CELL ANTIGEN CD7"/>
    <property type="match status" value="1"/>
</dbReference>
<gene>
    <name evidence="3" type="ORF">PBY51_001310</name>
</gene>
<evidence type="ECO:0000256" key="1">
    <source>
        <dbReference type="SAM" id="Phobius"/>
    </source>
</evidence>
<feature type="signal peptide" evidence="2">
    <location>
        <begin position="1"/>
        <end position="21"/>
    </location>
</feature>
<reference evidence="3 4" key="2">
    <citation type="journal article" date="2023" name="Mol. Biol. Evol.">
        <title>Genomics of Secondarily Temperate Adaptation in the Only Non-Antarctic Icefish.</title>
        <authorList>
            <person name="Rivera-Colon A.G."/>
            <person name="Rayamajhi N."/>
            <person name="Minhas B.F."/>
            <person name="Madrigal G."/>
            <person name="Bilyk K.T."/>
            <person name="Yoon V."/>
            <person name="Hune M."/>
            <person name="Gregory S."/>
            <person name="Cheng C.H.C."/>
            <person name="Catchen J.M."/>
        </authorList>
    </citation>
    <scope>NUCLEOTIDE SEQUENCE [LARGE SCALE GENOMIC DNA]</scope>
    <source>
        <strain evidence="3">JMC-PN-2008</strain>
    </source>
</reference>
<accession>A0AAN7WP75</accession>
<reference evidence="3 4" key="1">
    <citation type="journal article" date="2023" name="Genes (Basel)">
        <title>Chromosome-Level Genome Assembly and Circadian Gene Repertoire of the Patagonia Blennie Eleginops maclovinus-The Closest Ancestral Proxy of Antarctic Cryonotothenioids.</title>
        <authorList>
            <person name="Cheng C.C."/>
            <person name="Rivera-Colon A.G."/>
            <person name="Minhas B.F."/>
            <person name="Wilson L."/>
            <person name="Rayamajhi N."/>
            <person name="Vargas-Chacoff L."/>
            <person name="Catchen J.M."/>
        </authorList>
    </citation>
    <scope>NUCLEOTIDE SEQUENCE [LARGE SCALE GENOMIC DNA]</scope>
    <source>
        <strain evidence="3">JMC-PN-2008</strain>
    </source>
</reference>
<dbReference type="Proteomes" id="UP001346869">
    <property type="component" value="Unassembled WGS sequence"/>
</dbReference>